<dbReference type="EMBL" id="CP003261">
    <property type="protein sequence ID" value="AGK97500.1"/>
    <property type="molecule type" value="Genomic_DNA"/>
</dbReference>
<keyword evidence="2" id="KW-1185">Reference proteome</keyword>
<dbReference type="AlphaFoldDB" id="R4KD31"/>
<accession>R4KD31</accession>
<dbReference type="HOGENOM" id="CLU_2300842_0_0_9"/>
<dbReference type="eggNOG" id="ENOG503242Q">
    <property type="taxonomic scope" value="Bacteria"/>
</dbReference>
<evidence type="ECO:0000313" key="2">
    <source>
        <dbReference type="Proteomes" id="UP000013523"/>
    </source>
</evidence>
<dbReference type="PATRIC" id="fig|86416.3.peg.2634"/>
<evidence type="ECO:0000313" key="1">
    <source>
        <dbReference type="EMBL" id="AGK97500.1"/>
    </source>
</evidence>
<dbReference type="RefSeq" id="WP_015615799.1">
    <property type="nucleotide sequence ID" value="NC_021182.1"/>
</dbReference>
<name>R4KD31_CLOPA</name>
<gene>
    <name evidence="1" type="ORF">Clopa_2644</name>
</gene>
<dbReference type="KEGG" id="cpas:Clopa_2644"/>
<sequence length="108" mass="12306">MSDFNPHDFDKILNNIKHKISTFVECDTVKPIESNLNTKSMMFKPINNIKKDGMIIVGEDKGSIAVDISGADNAVRSFILRNQYDIDGINNIIIWFKENYALKESLIK</sequence>
<dbReference type="Proteomes" id="UP000013523">
    <property type="component" value="Chromosome"/>
</dbReference>
<reference evidence="1 2" key="1">
    <citation type="submission" date="2012-01" db="EMBL/GenBank/DDBJ databases">
        <title>Complete sequence of chromosome of Clostridium pasteurianum BC1.</title>
        <authorList>
            <consortium name="US DOE Joint Genome Institute"/>
            <person name="Lucas S."/>
            <person name="Han J."/>
            <person name="Lapidus A."/>
            <person name="Cheng J.-F."/>
            <person name="Goodwin L."/>
            <person name="Pitluck S."/>
            <person name="Peters L."/>
            <person name="Mikhailova N."/>
            <person name="Teshima H."/>
            <person name="Detter J.C."/>
            <person name="Han C."/>
            <person name="Tapia R."/>
            <person name="Land M."/>
            <person name="Hauser L."/>
            <person name="Kyrpides N."/>
            <person name="Ivanova N."/>
            <person name="Pagani I."/>
            <person name="Dunn J."/>
            <person name="Taghavi S."/>
            <person name="Francis A."/>
            <person name="van der Lelie D."/>
            <person name="Woyke T."/>
        </authorList>
    </citation>
    <scope>NUCLEOTIDE SEQUENCE [LARGE SCALE GENOMIC DNA]</scope>
    <source>
        <strain evidence="1 2">BC1</strain>
    </source>
</reference>
<organism evidence="1 2">
    <name type="scientific">Clostridium pasteurianum BC1</name>
    <dbReference type="NCBI Taxonomy" id="86416"/>
    <lineage>
        <taxon>Bacteria</taxon>
        <taxon>Bacillati</taxon>
        <taxon>Bacillota</taxon>
        <taxon>Clostridia</taxon>
        <taxon>Eubacteriales</taxon>
        <taxon>Clostridiaceae</taxon>
        <taxon>Clostridium</taxon>
    </lineage>
</organism>
<dbReference type="OrthoDB" id="1911639at2"/>
<protein>
    <submittedName>
        <fullName evidence="1">Uncharacterized protein</fullName>
    </submittedName>
</protein>
<proteinExistence type="predicted"/>